<organism evidence="8 9">
    <name type="scientific">Buttiauxella agrestis ATCC 33320</name>
    <dbReference type="NCBI Taxonomy" id="1006004"/>
    <lineage>
        <taxon>Bacteria</taxon>
        <taxon>Pseudomonadati</taxon>
        <taxon>Pseudomonadota</taxon>
        <taxon>Gammaproteobacteria</taxon>
        <taxon>Enterobacterales</taxon>
        <taxon>Enterobacteriaceae</taxon>
        <taxon>Buttiauxella</taxon>
    </lineage>
</organism>
<feature type="transmembrane region" description="Helical" evidence="6">
    <location>
        <begin position="162"/>
        <end position="184"/>
    </location>
</feature>
<dbReference type="PANTHER" id="PTHR30482">
    <property type="entry name" value="HIGH-AFFINITY BRANCHED-CHAIN AMINO ACID TRANSPORT SYSTEM PERMEASE"/>
    <property type="match status" value="1"/>
</dbReference>
<dbReference type="Pfam" id="PF11862">
    <property type="entry name" value="DUF3382"/>
    <property type="match status" value="1"/>
</dbReference>
<dbReference type="InterPro" id="IPR043428">
    <property type="entry name" value="LivM-like"/>
</dbReference>
<feature type="transmembrane region" description="Helical" evidence="6">
    <location>
        <begin position="385"/>
        <end position="403"/>
    </location>
</feature>
<evidence type="ECO:0000256" key="4">
    <source>
        <dbReference type="ARBA" id="ARBA00022989"/>
    </source>
</evidence>
<dbReference type="OrthoDB" id="9814461at2"/>
<keyword evidence="5 6" id="KW-0472">Membrane</keyword>
<dbReference type="PANTHER" id="PTHR30482:SF20">
    <property type="entry name" value="HIGH-AFFINITY BRANCHED-CHAIN AMINO ACID TRANSPORT SYSTEM PERMEASE PROTEIN LIVM"/>
    <property type="match status" value="1"/>
</dbReference>
<sequence>MKPMHVVLALLSAAIFFVLAGVFMGVQLSLDGTKLVVHSAETVRWEWVLIGTAIVFVFQLLRPAFQKGMKKVSGPKFVLPALDGSTPKQKLFLAALLVLAVAWPFVVSRGTVDIATLTMIYIILGLGLNVVVGLSGLLVLGYGGFYAIGAYTFALLNHYYGLGFWTCLPIAGLVSAAAGFLLGFPVLRLRGDYLAIVTLGFGEIVRILLLNNTEITGGPNGISQIPKPTLFGLEFSRSAREGGWDTFSNFFNVAYNPGDRIIFLYLVALLLVVLSLFVINRLLRMPLGRAWEALREDEIACRSLGLNPTRIKLTAFTISAAFAGFAGTLFAARQGFVSPESFTFAESAFVLAIVVLGGMGSQFAVILAAVLLVVSRELMRDLNEYSMLVLGGLMVLMMIWRPQGLLPMSRPQLKLKKEQVEQVKGEQA</sequence>
<dbReference type="EMBL" id="JMPI01000070">
    <property type="protein sequence ID" value="KFC77055.1"/>
    <property type="molecule type" value="Genomic_DNA"/>
</dbReference>
<reference evidence="8 9" key="1">
    <citation type="submission" date="2014-05" db="EMBL/GenBank/DDBJ databases">
        <title>ATOL: Assembling a taxonomically balanced genome-scale reconstruction of the evolutionary history of the Enterobacteriaceae.</title>
        <authorList>
            <person name="Plunkett G.III."/>
            <person name="Neeno-Eckwall E.C."/>
            <person name="Glasner J.D."/>
            <person name="Perna N.T."/>
        </authorList>
    </citation>
    <scope>NUCLEOTIDE SEQUENCE [LARGE SCALE GENOMIC DNA]</scope>
    <source>
        <strain evidence="8 9">ATCC 33320</strain>
    </source>
</reference>
<evidence type="ECO:0000313" key="8">
    <source>
        <dbReference type="EMBL" id="KFC77055.1"/>
    </source>
</evidence>
<feature type="transmembrane region" description="Helical" evidence="6">
    <location>
        <begin position="44"/>
        <end position="61"/>
    </location>
</feature>
<feature type="transmembrane region" description="Helical" evidence="6">
    <location>
        <begin position="191"/>
        <end position="209"/>
    </location>
</feature>
<keyword evidence="4 6" id="KW-1133">Transmembrane helix</keyword>
<feature type="transmembrane region" description="Helical" evidence="6">
    <location>
        <begin position="261"/>
        <end position="279"/>
    </location>
</feature>
<keyword evidence="3 6" id="KW-0812">Transmembrane</keyword>
<feature type="domain" description="High-affinity branched-chain amino acid transport system permease LivHM N-terminal" evidence="7">
    <location>
        <begin position="8"/>
        <end position="103"/>
    </location>
</feature>
<evidence type="ECO:0000256" key="6">
    <source>
        <dbReference type="SAM" id="Phobius"/>
    </source>
</evidence>
<dbReference type="RefSeq" id="WP_034499526.1">
    <property type="nucleotide sequence ID" value="NZ_JMPI01000070.1"/>
</dbReference>
<evidence type="ECO:0000313" key="9">
    <source>
        <dbReference type="Proteomes" id="UP000028653"/>
    </source>
</evidence>
<dbReference type="eggNOG" id="COG4177">
    <property type="taxonomic scope" value="Bacteria"/>
</dbReference>
<dbReference type="InterPro" id="IPR021807">
    <property type="entry name" value="LivHM_N"/>
</dbReference>
<dbReference type="NCBIfam" id="NF008450">
    <property type="entry name" value="PRK11301.1"/>
    <property type="match status" value="1"/>
</dbReference>
<dbReference type="GO" id="GO:0015658">
    <property type="term" value="F:branched-chain amino acid transmembrane transporter activity"/>
    <property type="evidence" value="ECO:0007669"/>
    <property type="project" value="InterPro"/>
</dbReference>
<evidence type="ECO:0000256" key="2">
    <source>
        <dbReference type="ARBA" id="ARBA00022475"/>
    </source>
</evidence>
<keyword evidence="9" id="KW-1185">Reference proteome</keyword>
<accession>A0A085G010</accession>
<name>A0A085G010_9ENTR</name>
<dbReference type="CDD" id="cd06581">
    <property type="entry name" value="TM_PBP1_LivM_like"/>
    <property type="match status" value="1"/>
</dbReference>
<feature type="transmembrane region" description="Helical" evidence="6">
    <location>
        <begin position="114"/>
        <end position="132"/>
    </location>
</feature>
<feature type="transmembrane region" description="Helical" evidence="6">
    <location>
        <begin position="313"/>
        <end position="336"/>
    </location>
</feature>
<dbReference type="STRING" id="1006004.GBAG_4020"/>
<evidence type="ECO:0000259" key="7">
    <source>
        <dbReference type="Pfam" id="PF11862"/>
    </source>
</evidence>
<gene>
    <name evidence="8" type="ORF">GBAG_4020</name>
</gene>
<dbReference type="Proteomes" id="UP000028653">
    <property type="component" value="Unassembled WGS sequence"/>
</dbReference>
<proteinExistence type="predicted"/>
<feature type="transmembrane region" description="Helical" evidence="6">
    <location>
        <begin position="348"/>
        <end position="373"/>
    </location>
</feature>
<evidence type="ECO:0000256" key="1">
    <source>
        <dbReference type="ARBA" id="ARBA00004429"/>
    </source>
</evidence>
<dbReference type="InterPro" id="IPR001851">
    <property type="entry name" value="ABC_transp_permease"/>
</dbReference>
<dbReference type="Pfam" id="PF02653">
    <property type="entry name" value="BPD_transp_2"/>
    <property type="match status" value="1"/>
</dbReference>
<evidence type="ECO:0000256" key="3">
    <source>
        <dbReference type="ARBA" id="ARBA00022692"/>
    </source>
</evidence>
<keyword evidence="2" id="KW-1003">Cell membrane</keyword>
<dbReference type="GO" id="GO:0005886">
    <property type="term" value="C:plasma membrane"/>
    <property type="evidence" value="ECO:0007669"/>
    <property type="project" value="UniProtKB-SubCell"/>
</dbReference>
<feature type="transmembrane region" description="Helical" evidence="6">
    <location>
        <begin position="91"/>
        <end position="108"/>
    </location>
</feature>
<evidence type="ECO:0000256" key="5">
    <source>
        <dbReference type="ARBA" id="ARBA00023136"/>
    </source>
</evidence>
<protein>
    <submittedName>
        <fullName evidence="8">Branched-chain amino acid transport system permease protein</fullName>
    </submittedName>
</protein>
<comment type="caution">
    <text evidence="8">The sequence shown here is derived from an EMBL/GenBank/DDBJ whole genome shotgun (WGS) entry which is preliminary data.</text>
</comment>
<dbReference type="AlphaFoldDB" id="A0A085G010"/>
<comment type="subcellular location">
    <subcellularLocation>
        <location evidence="1">Cell inner membrane</location>
        <topology evidence="1">Multi-pass membrane protein</topology>
    </subcellularLocation>
</comment>